<proteinExistence type="predicted"/>
<sequence length="48" mass="5257">MRSRSGRGRSLLDNRAAAALMSKLRGGVEKPDPLSGLTDQERGRCWTV</sequence>
<accession>X7ZH04</accession>
<dbReference type="AlphaFoldDB" id="X7ZH04"/>
<comment type="caution">
    <text evidence="2">The sequence shown here is derived from an EMBL/GenBank/DDBJ whole genome shotgun (WGS) entry which is preliminary data.</text>
</comment>
<name>X7ZH04_MYCKA</name>
<evidence type="ECO:0000313" key="2">
    <source>
        <dbReference type="EMBL" id="EUA17830.1"/>
    </source>
</evidence>
<protein>
    <submittedName>
        <fullName evidence="2">Transcriptional regulatory devR domain protein</fullName>
    </submittedName>
</protein>
<feature type="region of interest" description="Disordered" evidence="1">
    <location>
        <begin position="24"/>
        <end position="48"/>
    </location>
</feature>
<dbReference type="EMBL" id="JAOA01000004">
    <property type="protein sequence ID" value="EUA17830.1"/>
    <property type="molecule type" value="Genomic_DNA"/>
</dbReference>
<dbReference type="PATRIC" id="fig|1299326.3.peg.2916"/>
<organism evidence="2 3">
    <name type="scientific">Mycobacterium kansasii 662</name>
    <dbReference type="NCBI Taxonomy" id="1299326"/>
    <lineage>
        <taxon>Bacteria</taxon>
        <taxon>Bacillati</taxon>
        <taxon>Actinomycetota</taxon>
        <taxon>Actinomycetes</taxon>
        <taxon>Mycobacteriales</taxon>
        <taxon>Mycobacteriaceae</taxon>
        <taxon>Mycobacterium</taxon>
    </lineage>
</organism>
<feature type="compositionally biased region" description="Basic and acidic residues" evidence="1">
    <location>
        <begin position="39"/>
        <end position="48"/>
    </location>
</feature>
<reference evidence="2 3" key="1">
    <citation type="submission" date="2013-12" db="EMBL/GenBank/DDBJ databases">
        <authorList>
            <person name="Brown-Elliot B."/>
            <person name="Wallace R."/>
            <person name="Lenaerts A."/>
            <person name="Ordway D."/>
            <person name="DeGroote M.A."/>
            <person name="Parker T."/>
            <person name="Sizemore C."/>
            <person name="Tallon L.J."/>
            <person name="Sadzewicz L.K."/>
            <person name="Sengamalay N."/>
            <person name="Fraser C.M."/>
            <person name="Hine E."/>
            <person name="Shefchek K.A."/>
            <person name="Das S.P."/>
            <person name="Tettelin H."/>
        </authorList>
    </citation>
    <scope>NUCLEOTIDE SEQUENCE [LARGE SCALE GENOMIC DNA]</scope>
    <source>
        <strain evidence="2 3">662</strain>
    </source>
</reference>
<gene>
    <name evidence="2" type="ORF">I545_3037</name>
</gene>
<evidence type="ECO:0000313" key="3">
    <source>
        <dbReference type="Proteomes" id="UP000020561"/>
    </source>
</evidence>
<dbReference type="Proteomes" id="UP000020561">
    <property type="component" value="Unassembled WGS sequence"/>
</dbReference>
<evidence type="ECO:0000256" key="1">
    <source>
        <dbReference type="SAM" id="MobiDB-lite"/>
    </source>
</evidence>